<dbReference type="GO" id="GO:0046677">
    <property type="term" value="P:response to antibiotic"/>
    <property type="evidence" value="ECO:0007669"/>
    <property type="project" value="InterPro"/>
</dbReference>
<dbReference type="GO" id="GO:0016779">
    <property type="term" value="F:nucleotidyltransferase activity"/>
    <property type="evidence" value="ECO:0007669"/>
    <property type="project" value="InterPro"/>
</dbReference>
<evidence type="ECO:0000313" key="3">
    <source>
        <dbReference type="Proteomes" id="UP000682811"/>
    </source>
</evidence>
<dbReference type="InterPro" id="IPR012481">
    <property type="entry name" value="KNTase_C"/>
</dbReference>
<evidence type="ECO:0000259" key="1">
    <source>
        <dbReference type="Pfam" id="PF07827"/>
    </source>
</evidence>
<keyword evidence="3" id="KW-1185">Reference proteome</keyword>
<reference evidence="2 3" key="1">
    <citation type="submission" date="2021-03" db="EMBL/GenBank/DDBJ databases">
        <title>Antimicrobial resistance genes in bacteria isolated from Japanese honey, and their potential for conferring macrolide and lincosamide resistance in the American foulbrood pathogen Paenibacillus larvae.</title>
        <authorList>
            <person name="Okamoto M."/>
            <person name="Kumagai M."/>
            <person name="Kanamori H."/>
            <person name="Takamatsu D."/>
        </authorList>
    </citation>
    <scope>NUCLEOTIDE SEQUENCE [LARGE SCALE GENOMIC DNA]</scope>
    <source>
        <strain evidence="2 3">J34TS1</strain>
    </source>
</reference>
<dbReference type="Proteomes" id="UP000682811">
    <property type="component" value="Unassembled WGS sequence"/>
</dbReference>
<gene>
    <name evidence="2" type="ORF">J34TS1_62890</name>
</gene>
<dbReference type="AlphaFoldDB" id="A0A919YJA0"/>
<proteinExistence type="predicted"/>
<dbReference type="SUPFAM" id="SSF81593">
    <property type="entry name" value="Nucleotidyltransferase substrate binding subunit/domain"/>
    <property type="match status" value="1"/>
</dbReference>
<protein>
    <submittedName>
        <fullName evidence="2">Aminoglycoside O-nucleotidyltransferase ANT(4')-Ia</fullName>
    </submittedName>
</protein>
<dbReference type="SUPFAM" id="SSF81301">
    <property type="entry name" value="Nucleotidyltransferase"/>
    <property type="match status" value="1"/>
</dbReference>
<feature type="domain" description="Kanamycin nucleotidyltransferase C-terminal" evidence="1">
    <location>
        <begin position="116"/>
        <end position="244"/>
    </location>
</feature>
<organism evidence="2 3">
    <name type="scientific">Paenibacillus azoreducens</name>
    <dbReference type="NCBI Taxonomy" id="116718"/>
    <lineage>
        <taxon>Bacteria</taxon>
        <taxon>Bacillati</taxon>
        <taxon>Bacillota</taxon>
        <taxon>Bacilli</taxon>
        <taxon>Bacillales</taxon>
        <taxon>Paenibacillaceae</taxon>
        <taxon>Paenibacillus</taxon>
    </lineage>
</organism>
<name>A0A919YJA0_9BACL</name>
<dbReference type="Gene3D" id="3.30.460.10">
    <property type="entry name" value="Beta Polymerase, domain 2"/>
    <property type="match status" value="1"/>
</dbReference>
<dbReference type="InterPro" id="IPR043519">
    <property type="entry name" value="NT_sf"/>
</dbReference>
<evidence type="ECO:0000313" key="2">
    <source>
        <dbReference type="EMBL" id="GIO51524.1"/>
    </source>
</evidence>
<dbReference type="Pfam" id="PF07827">
    <property type="entry name" value="KNTase_C"/>
    <property type="match status" value="1"/>
</dbReference>
<accession>A0A919YJA0</accession>
<dbReference type="RefSeq" id="WP_212981503.1">
    <property type="nucleotide sequence ID" value="NZ_AP025343.1"/>
</dbReference>
<sequence>MMPFPVSTSREEKLQIVKVIKDKLLNLHGDDIVGIGIYGSTALGKEGPFSDIEMHVVSRDGVQIKGQEFIYDKFKIEISTMQENEILSQAMEVDDSWAIKAGVFINILPIYDPGHFFERLSKLPFQVSEDAVRSAMREFMIWEPYETIGKIRNNYIAGNLNYLPLGAKDLSWQTAKLIGLANRQFYCTRATTYEESLKMKSKPFGYEELAICVMEGKLSDKEHIYQLCENLWTGLNDWYKELGIEYISTELPF</sequence>
<dbReference type="EMBL" id="BORT01000056">
    <property type="protein sequence ID" value="GIO51524.1"/>
    <property type="molecule type" value="Genomic_DNA"/>
</dbReference>
<comment type="caution">
    <text evidence="2">The sequence shown here is derived from an EMBL/GenBank/DDBJ whole genome shotgun (WGS) entry which is preliminary data.</text>
</comment>
<dbReference type="Gene3D" id="1.20.120.330">
    <property type="entry name" value="Nucleotidyltransferases domain 2"/>
    <property type="match status" value="1"/>
</dbReference>